<evidence type="ECO:0000313" key="3">
    <source>
        <dbReference type="Proteomes" id="UP001185899"/>
    </source>
</evidence>
<dbReference type="Pfam" id="PF01865">
    <property type="entry name" value="PhoU_div"/>
    <property type="match status" value="1"/>
</dbReference>
<reference evidence="2 3" key="1">
    <citation type="submission" date="2023-10" db="EMBL/GenBank/DDBJ databases">
        <title>Development of a sustainable strategy for remediation of hydrocarbon-contaminated territories based on the waste exchange concept.</title>
        <authorList>
            <person name="Krivoruchko A."/>
        </authorList>
    </citation>
    <scope>NUCLEOTIDE SEQUENCE [LARGE SCALE GENOMIC DNA]</scope>
    <source>
        <strain evidence="2 3">IEGM 1322</strain>
    </source>
</reference>
<dbReference type="PANTHER" id="PTHR37298:SF1">
    <property type="entry name" value="UPF0111 PROTEIN YKAA"/>
    <property type="match status" value="1"/>
</dbReference>
<proteinExistence type="inferred from homology"/>
<dbReference type="EMBL" id="JAWLKE010000013">
    <property type="protein sequence ID" value="MDV6233773.1"/>
    <property type="molecule type" value="Genomic_DNA"/>
</dbReference>
<comment type="similarity">
    <text evidence="1">Belongs to the UPF0111 family.</text>
</comment>
<keyword evidence="3" id="KW-1185">Reference proteome</keyword>
<sequence length="205" mass="23286">MFARFKPKSVLFYDLFNSSAQLLATGAKTLTELLESAPEIDAVARRMVDLEHEADSVTHDLFRTLNSSFITPFDRTDIYVLGSSLDDVMDHMEAATHLLSLYRIDELTPHMHDMIDILDRSAKVTADAMPRLASMKDLERYWIEINELENRADHAYRTFLADLFDGRFDALTVMKLKGVGDELEDAADAFEKVAHVIESIVLKET</sequence>
<dbReference type="InterPro" id="IPR038078">
    <property type="entry name" value="PhoU-like_sf"/>
</dbReference>
<dbReference type="Gene3D" id="1.20.58.220">
    <property type="entry name" value="Phosphate transport system protein phou homolog 2, domain 2"/>
    <property type="match status" value="1"/>
</dbReference>
<evidence type="ECO:0000256" key="1">
    <source>
        <dbReference type="ARBA" id="ARBA00008591"/>
    </source>
</evidence>
<comment type="caution">
    <text evidence="2">The sequence shown here is derived from an EMBL/GenBank/DDBJ whole genome shotgun (WGS) entry which is preliminary data.</text>
</comment>
<dbReference type="RefSeq" id="WP_094687770.1">
    <property type="nucleotide sequence ID" value="NZ_JAWLKE010000013.1"/>
</dbReference>
<accession>A0ABU4B5I6</accession>
<dbReference type="PANTHER" id="PTHR37298">
    <property type="entry name" value="UPF0111 PROTEIN YKAA"/>
    <property type="match status" value="1"/>
</dbReference>
<dbReference type="InterPro" id="IPR018445">
    <property type="entry name" value="Put_Phosphate_transp_reg"/>
</dbReference>
<dbReference type="InterPro" id="IPR052912">
    <property type="entry name" value="UPF0111_domain"/>
</dbReference>
<protein>
    <submittedName>
        <fullName evidence="2">DUF47 family protein</fullName>
    </submittedName>
</protein>
<evidence type="ECO:0000313" key="2">
    <source>
        <dbReference type="EMBL" id="MDV6233773.1"/>
    </source>
</evidence>
<gene>
    <name evidence="2" type="ORF">R3P95_24760</name>
</gene>
<dbReference type="Proteomes" id="UP001185899">
    <property type="component" value="Unassembled WGS sequence"/>
</dbReference>
<organism evidence="2 3">
    <name type="scientific">Rhodococcus cercidiphylli</name>
    <dbReference type="NCBI Taxonomy" id="489916"/>
    <lineage>
        <taxon>Bacteria</taxon>
        <taxon>Bacillati</taxon>
        <taxon>Actinomycetota</taxon>
        <taxon>Actinomycetes</taxon>
        <taxon>Mycobacteriales</taxon>
        <taxon>Nocardiaceae</taxon>
        <taxon>Rhodococcus</taxon>
    </lineage>
</organism>
<name>A0ABU4B5I6_9NOCA</name>